<accession>A0AAV7VMY9</accession>
<proteinExistence type="predicted"/>
<dbReference type="EMBL" id="JANPWB010000003">
    <property type="protein sequence ID" value="KAJ1202717.1"/>
    <property type="molecule type" value="Genomic_DNA"/>
</dbReference>
<feature type="compositionally biased region" description="Basic and acidic residues" evidence="1">
    <location>
        <begin position="91"/>
        <end position="105"/>
    </location>
</feature>
<evidence type="ECO:0000313" key="3">
    <source>
        <dbReference type="Proteomes" id="UP001066276"/>
    </source>
</evidence>
<protein>
    <submittedName>
        <fullName evidence="2">Uncharacterized protein</fullName>
    </submittedName>
</protein>
<organism evidence="2 3">
    <name type="scientific">Pleurodeles waltl</name>
    <name type="common">Iberian ribbed newt</name>
    <dbReference type="NCBI Taxonomy" id="8319"/>
    <lineage>
        <taxon>Eukaryota</taxon>
        <taxon>Metazoa</taxon>
        <taxon>Chordata</taxon>
        <taxon>Craniata</taxon>
        <taxon>Vertebrata</taxon>
        <taxon>Euteleostomi</taxon>
        <taxon>Amphibia</taxon>
        <taxon>Batrachia</taxon>
        <taxon>Caudata</taxon>
        <taxon>Salamandroidea</taxon>
        <taxon>Salamandridae</taxon>
        <taxon>Pleurodelinae</taxon>
        <taxon>Pleurodeles</taxon>
    </lineage>
</organism>
<comment type="caution">
    <text evidence="2">The sequence shown here is derived from an EMBL/GenBank/DDBJ whole genome shotgun (WGS) entry which is preliminary data.</text>
</comment>
<feature type="compositionally biased region" description="Basic and acidic residues" evidence="1">
    <location>
        <begin position="112"/>
        <end position="123"/>
    </location>
</feature>
<sequence length="123" mass="14024">MAKPFRPVSRKPCIRYGDWGALRQFAVRTAESWEVGFGVICPARTHEESGPIESCPGNTLEGIPYLPEHVRRWNQEEEMRAEKEEEEQDTAEPKESANAQEEKKTHATATGEKNKPTETQRRA</sequence>
<dbReference type="AlphaFoldDB" id="A0AAV7VMY9"/>
<dbReference type="Proteomes" id="UP001066276">
    <property type="component" value="Chromosome 2_1"/>
</dbReference>
<feature type="compositionally biased region" description="Basic and acidic residues" evidence="1">
    <location>
        <begin position="70"/>
        <end position="83"/>
    </location>
</feature>
<reference evidence="2" key="1">
    <citation type="journal article" date="2022" name="bioRxiv">
        <title>Sequencing and chromosome-scale assembly of the giantPleurodeles waltlgenome.</title>
        <authorList>
            <person name="Brown T."/>
            <person name="Elewa A."/>
            <person name="Iarovenko S."/>
            <person name="Subramanian E."/>
            <person name="Araus A.J."/>
            <person name="Petzold A."/>
            <person name="Susuki M."/>
            <person name="Suzuki K.-i.T."/>
            <person name="Hayashi T."/>
            <person name="Toyoda A."/>
            <person name="Oliveira C."/>
            <person name="Osipova E."/>
            <person name="Leigh N.D."/>
            <person name="Simon A."/>
            <person name="Yun M.H."/>
        </authorList>
    </citation>
    <scope>NUCLEOTIDE SEQUENCE</scope>
    <source>
        <strain evidence="2">20211129_DDA</strain>
        <tissue evidence="2">Liver</tissue>
    </source>
</reference>
<name>A0AAV7VMY9_PLEWA</name>
<keyword evidence="3" id="KW-1185">Reference proteome</keyword>
<feature type="region of interest" description="Disordered" evidence="1">
    <location>
        <begin position="70"/>
        <end position="123"/>
    </location>
</feature>
<gene>
    <name evidence="2" type="ORF">NDU88_006514</name>
</gene>
<evidence type="ECO:0000256" key="1">
    <source>
        <dbReference type="SAM" id="MobiDB-lite"/>
    </source>
</evidence>
<evidence type="ECO:0000313" key="2">
    <source>
        <dbReference type="EMBL" id="KAJ1202717.1"/>
    </source>
</evidence>